<dbReference type="STRING" id="425264.A0A3G2SD91"/>
<feature type="compositionally biased region" description="Pro residues" evidence="5">
    <location>
        <begin position="258"/>
        <end position="284"/>
    </location>
</feature>
<dbReference type="SUPFAM" id="SSF50891">
    <property type="entry name" value="Cyclophilin-like"/>
    <property type="match status" value="1"/>
</dbReference>
<name>A0A3G2SD91_MALR7</name>
<dbReference type="Pfam" id="PF00160">
    <property type="entry name" value="Pro_isomerase"/>
    <property type="match status" value="1"/>
</dbReference>
<evidence type="ECO:0000256" key="4">
    <source>
        <dbReference type="ARBA" id="ARBA00038509"/>
    </source>
</evidence>
<dbReference type="Gene3D" id="2.40.100.10">
    <property type="entry name" value="Cyclophilin-like"/>
    <property type="match status" value="1"/>
</dbReference>
<dbReference type="EC" id="5.2.1.8" evidence="7"/>
<proteinExistence type="inferred from homology"/>
<organism evidence="7 8">
    <name type="scientific">Malassezia restricta (strain ATCC 96810 / NBRC 103918 / CBS 7877)</name>
    <name type="common">Seborrheic dermatitis infection agent</name>
    <dbReference type="NCBI Taxonomy" id="425264"/>
    <lineage>
        <taxon>Eukaryota</taxon>
        <taxon>Fungi</taxon>
        <taxon>Dikarya</taxon>
        <taxon>Basidiomycota</taxon>
        <taxon>Ustilaginomycotina</taxon>
        <taxon>Malasseziomycetes</taxon>
        <taxon>Malasseziales</taxon>
        <taxon>Malasseziaceae</taxon>
        <taxon>Malassezia</taxon>
    </lineage>
</organism>
<dbReference type="GO" id="GO:0071013">
    <property type="term" value="C:catalytic step 2 spliceosome"/>
    <property type="evidence" value="ECO:0007669"/>
    <property type="project" value="TreeGrafter"/>
</dbReference>
<evidence type="ECO:0000256" key="2">
    <source>
        <dbReference type="ARBA" id="ARBA00004123"/>
    </source>
</evidence>
<evidence type="ECO:0000313" key="7">
    <source>
        <dbReference type="EMBL" id="AYO44877.1"/>
    </source>
</evidence>
<dbReference type="InterPro" id="IPR044666">
    <property type="entry name" value="Cyclophilin_A-like"/>
</dbReference>
<dbReference type="VEuPathDB" id="FungiDB:DNF11_3927"/>
<feature type="region of interest" description="Disordered" evidence="5">
    <location>
        <begin position="186"/>
        <end position="429"/>
    </location>
</feature>
<feature type="compositionally biased region" description="Basic and acidic residues" evidence="5">
    <location>
        <begin position="416"/>
        <end position="429"/>
    </location>
</feature>
<dbReference type="PRINTS" id="PR00153">
    <property type="entry name" value="CSAPPISMRASE"/>
</dbReference>
<gene>
    <name evidence="7" type="primary">CWC27</name>
    <name evidence="7" type="ORF">DNF11_3927</name>
</gene>
<dbReference type="AlphaFoldDB" id="A0A3G2SD91"/>
<dbReference type="CDD" id="cd01925">
    <property type="entry name" value="cyclophilin_CeCYP16-like"/>
    <property type="match status" value="1"/>
</dbReference>
<dbReference type="InterPro" id="IPR029000">
    <property type="entry name" value="Cyclophilin-like_dom_sf"/>
</dbReference>
<dbReference type="EMBL" id="CP033155">
    <property type="protein sequence ID" value="AYO44877.1"/>
    <property type="molecule type" value="Genomic_DNA"/>
</dbReference>
<feature type="domain" description="PPIase cyclophilin-type" evidence="6">
    <location>
        <begin position="18"/>
        <end position="169"/>
    </location>
</feature>
<dbReference type="InterPro" id="IPR002130">
    <property type="entry name" value="Cyclophilin-type_PPIase_dom"/>
</dbReference>
<dbReference type="OrthoDB" id="442970at2759"/>
<evidence type="ECO:0000313" key="8">
    <source>
        <dbReference type="Proteomes" id="UP000269793"/>
    </source>
</evidence>
<evidence type="ECO:0000256" key="5">
    <source>
        <dbReference type="SAM" id="MobiDB-lite"/>
    </source>
</evidence>
<protein>
    <submittedName>
        <fullName evidence="7">Peptidyl-prolyl isomerase CWC27</fullName>
        <ecNumber evidence="7">5.2.1.8</ecNumber>
    </submittedName>
</protein>
<reference evidence="7 8" key="1">
    <citation type="submission" date="2018-10" db="EMBL/GenBank/DDBJ databases">
        <title>Complete genome sequence of Malassezia restricta CBS 7877.</title>
        <authorList>
            <person name="Morand S.C."/>
            <person name="Bertignac M."/>
            <person name="Iltis A."/>
            <person name="Kolder I."/>
            <person name="Pirovano W."/>
            <person name="Jourdain R."/>
            <person name="Clavaud C."/>
        </authorList>
    </citation>
    <scope>NUCLEOTIDE SEQUENCE [LARGE SCALE GENOMIC DNA]</scope>
    <source>
        <strain evidence="7 8">CBS 7877</strain>
    </source>
</reference>
<keyword evidence="3" id="KW-0539">Nucleus</keyword>
<dbReference type="Proteomes" id="UP000269793">
    <property type="component" value="Chromosome VIII"/>
</dbReference>
<accession>A0A3G2SD91</accession>
<dbReference type="PANTHER" id="PTHR45625">
    <property type="entry name" value="PEPTIDYL-PROLYL CIS-TRANS ISOMERASE-RELATED"/>
    <property type="match status" value="1"/>
</dbReference>
<keyword evidence="8" id="KW-1185">Reference proteome</keyword>
<sequence length="429" mass="47854">MSTLYVTEPPTDGKVLLHTPKGEIEIELWSKEAPKACRNFVALALEGYYDQCVWHRIVPGFIIQTGDPTGTGHGGESFYGAPFENERHQRLRFHRRGLVAMANTGEHNTNESQFFITLDATPELQNKYTIFGCVGGSTIYNVLSLADVEISATEPDRPVYPPKLLRAEVIHHPFTDLVPRITPAERQAQQEARALAAQRQGTMERQRKRPKKNTTLLSFGDEEDAPLVTEKKPMSSHDLLHDKRLSKATMLSSKPATKPQPPPRLEPAPEPEPTPSPEPAPEPTAQPSHELTAPRPPTSSAPAPSSVSSLAALLQAYKKDRGHEHDTLSRLDAFQKRMRSEAPAPQRHARSREAESEDEQDMREYGDDEDDDADWRSHTFQSDGRPLQGNDPLSVHDYQVVDPRASRGSLPASLSSHRERQAHEKARAP</sequence>
<evidence type="ECO:0000256" key="3">
    <source>
        <dbReference type="ARBA" id="ARBA00023242"/>
    </source>
</evidence>
<comment type="catalytic activity">
    <reaction evidence="1">
        <text>[protein]-peptidylproline (omega=180) = [protein]-peptidylproline (omega=0)</text>
        <dbReference type="Rhea" id="RHEA:16237"/>
        <dbReference type="Rhea" id="RHEA-COMP:10747"/>
        <dbReference type="Rhea" id="RHEA-COMP:10748"/>
        <dbReference type="ChEBI" id="CHEBI:83833"/>
        <dbReference type="ChEBI" id="CHEBI:83834"/>
        <dbReference type="EC" id="5.2.1.8"/>
    </reaction>
</comment>
<feature type="compositionally biased region" description="Low complexity" evidence="5">
    <location>
        <begin position="186"/>
        <end position="200"/>
    </location>
</feature>
<evidence type="ECO:0000259" key="6">
    <source>
        <dbReference type="PROSITE" id="PS50072"/>
    </source>
</evidence>
<dbReference type="PROSITE" id="PS50072">
    <property type="entry name" value="CSA_PPIASE_2"/>
    <property type="match status" value="1"/>
</dbReference>
<feature type="compositionally biased region" description="Acidic residues" evidence="5">
    <location>
        <begin position="355"/>
        <end position="373"/>
    </location>
</feature>
<feature type="compositionally biased region" description="Basic and acidic residues" evidence="5">
    <location>
        <begin position="317"/>
        <end position="340"/>
    </location>
</feature>
<keyword evidence="7" id="KW-0413">Isomerase</keyword>
<dbReference type="GO" id="GO:0003755">
    <property type="term" value="F:peptidyl-prolyl cis-trans isomerase activity"/>
    <property type="evidence" value="ECO:0007669"/>
    <property type="project" value="UniProtKB-EC"/>
</dbReference>
<feature type="compositionally biased region" description="Low complexity" evidence="5">
    <location>
        <begin position="300"/>
        <end position="314"/>
    </location>
</feature>
<comment type="subcellular location">
    <subcellularLocation>
        <location evidence="2">Nucleus</location>
    </subcellularLocation>
</comment>
<dbReference type="PANTHER" id="PTHR45625:SF6">
    <property type="entry name" value="SPLICEOSOME-ASSOCIATED PROTEIN CWC27 HOMOLOG"/>
    <property type="match status" value="1"/>
</dbReference>
<evidence type="ECO:0000256" key="1">
    <source>
        <dbReference type="ARBA" id="ARBA00000971"/>
    </source>
</evidence>
<comment type="similarity">
    <text evidence="4">Belongs to the cyclophilin-type PPIase family. CWC27 subfamily.</text>
</comment>
<feature type="compositionally biased region" description="Basic and acidic residues" evidence="5">
    <location>
        <begin position="229"/>
        <end position="245"/>
    </location>
</feature>